<evidence type="ECO:0000256" key="6">
    <source>
        <dbReference type="ARBA" id="ARBA00022670"/>
    </source>
</evidence>
<dbReference type="InParanoid" id="G3AUA5"/>
<comment type="cofactor">
    <cofactor evidence="2">
        <name>Mn(2+)</name>
        <dbReference type="ChEBI" id="CHEBI:29035"/>
    </cofactor>
</comment>
<dbReference type="OMA" id="KGTKCQT"/>
<dbReference type="OrthoDB" id="7848262at2759"/>
<accession>G3AUA5</accession>
<feature type="compositionally biased region" description="Basic residues" evidence="11">
    <location>
        <begin position="43"/>
        <end position="55"/>
    </location>
</feature>
<dbReference type="InterPro" id="IPR050247">
    <property type="entry name" value="Met_Aminopeptidase_Type2"/>
</dbReference>
<dbReference type="InterPro" id="IPR036005">
    <property type="entry name" value="Creatinase/aminopeptidase-like"/>
</dbReference>
<keyword evidence="5 9" id="KW-0963">Cytoplasm</keyword>
<comment type="cofactor">
    <cofactor evidence="3">
        <name>Fe(2+)</name>
        <dbReference type="ChEBI" id="CHEBI:29033"/>
    </cofactor>
</comment>
<dbReference type="GO" id="GO:0046872">
    <property type="term" value="F:metal ion binding"/>
    <property type="evidence" value="ECO:0007669"/>
    <property type="project" value="UniProtKB-UniRule"/>
</dbReference>
<dbReference type="KEGG" id="spaa:SPAPADRAFT_63305"/>
<dbReference type="STRING" id="619300.G3AUA5"/>
<dbReference type="HAMAP" id="MF_03175">
    <property type="entry name" value="MetAP_2_euk"/>
    <property type="match status" value="1"/>
</dbReference>
<feature type="binding site" evidence="9">
    <location>
        <position position="197"/>
    </location>
    <ligand>
        <name>a divalent metal cation</name>
        <dbReference type="ChEBI" id="CHEBI:60240"/>
        <label>2</label>
        <note>catalytic</note>
    </ligand>
</feature>
<dbReference type="GO" id="GO:0051604">
    <property type="term" value="P:protein maturation"/>
    <property type="evidence" value="ECO:0007669"/>
    <property type="project" value="EnsemblFungi"/>
</dbReference>
<evidence type="ECO:0000256" key="7">
    <source>
        <dbReference type="ARBA" id="ARBA00022723"/>
    </source>
</evidence>
<dbReference type="eggNOG" id="KOG2775">
    <property type="taxonomic scope" value="Eukaryota"/>
</dbReference>
<reference evidence="13 14" key="1">
    <citation type="journal article" date="2011" name="Proc. Natl. Acad. Sci. U.S.A.">
        <title>Comparative genomics of xylose-fermenting fungi for enhanced biofuel production.</title>
        <authorList>
            <person name="Wohlbach D.J."/>
            <person name="Kuo A."/>
            <person name="Sato T.K."/>
            <person name="Potts K.M."/>
            <person name="Salamov A.A."/>
            <person name="LaButti K.M."/>
            <person name="Sun H."/>
            <person name="Clum A."/>
            <person name="Pangilinan J.L."/>
            <person name="Lindquist E.A."/>
            <person name="Lucas S."/>
            <person name="Lapidus A."/>
            <person name="Jin M."/>
            <person name="Gunawan C."/>
            <person name="Balan V."/>
            <person name="Dale B.E."/>
            <person name="Jeffries T.W."/>
            <person name="Zinkel R."/>
            <person name="Barry K.W."/>
            <person name="Grigoriev I.V."/>
            <person name="Gasch A.P."/>
        </authorList>
    </citation>
    <scope>NUCLEOTIDE SEQUENCE [LARGE SCALE GENOMIC DNA]</scope>
    <source>
        <strain evidence="14">NRRL Y-27907 / 11-Y1</strain>
    </source>
</reference>
<sequence length="415" mass="46488">MSAEVEAATANVVEPKVDQLKVEDLSLEDSVTPEPESTDAAPSKKKKPKKKKKKITTIDASYPDHIFPEGEWQEYPLDVNSHRTTSEELRYLDRQSNNKWEDFRKGAEIHRRVRHKAQSSIKPGMSMIEIADLIENSVRAYSGNVHTKEAGIGFPTGLSLNHVAAHYTPNTGDKMVLHKDDIMKVDIGVHVNGHICDSAFTMTFEDTGKYNPLLQAVKEATNTGIKESGIDVRLNDIGAAIQEVMESYEVEENGKFYPVKCIRNLNGHNIGDYVIHSGKTVPIVPNGDMTKMEEGETFAIETFGSTGNGYVITEGECSHYAYMPESDSIRPPSERAKELLDNIKANFGTLPWCRRYLERAGEDKYLFALNQLVRAGIVEDYAPLVDKKGSYTAQFEHTILLHPHKKEVVTRGDDY</sequence>
<keyword evidence="6 9" id="KW-0645">Protease</keyword>
<keyword evidence="7 9" id="KW-0479">Metal-binding</keyword>
<evidence type="ECO:0000313" key="14">
    <source>
        <dbReference type="Proteomes" id="UP000000709"/>
    </source>
</evidence>
<dbReference type="InterPro" id="IPR036388">
    <property type="entry name" value="WH-like_DNA-bd_sf"/>
</dbReference>
<dbReference type="NCBIfam" id="TIGR00501">
    <property type="entry name" value="met_pdase_II"/>
    <property type="match status" value="1"/>
</dbReference>
<feature type="binding site" evidence="9">
    <location>
        <position position="276"/>
    </location>
    <ligand>
        <name>substrate</name>
    </ligand>
</feature>
<dbReference type="GO" id="GO:0006508">
    <property type="term" value="P:proteolysis"/>
    <property type="evidence" value="ECO:0007669"/>
    <property type="project" value="UniProtKB-KW"/>
</dbReference>
<dbReference type="AlphaFoldDB" id="G3AUA5"/>
<keyword evidence="8 9" id="KW-0378">Hydrolase</keyword>
<dbReference type="HOGENOM" id="CLU_015857_7_1_1"/>
<evidence type="ECO:0000256" key="11">
    <source>
        <dbReference type="SAM" id="MobiDB-lite"/>
    </source>
</evidence>
<dbReference type="GO" id="GO:0070006">
    <property type="term" value="F:metalloaminopeptidase activity"/>
    <property type="evidence" value="ECO:0007669"/>
    <property type="project" value="UniProtKB-UniRule"/>
</dbReference>
<evidence type="ECO:0000259" key="12">
    <source>
        <dbReference type="Pfam" id="PF00557"/>
    </source>
</evidence>
<feature type="domain" description="Peptidase M24" evidence="12">
    <location>
        <begin position="102"/>
        <end position="311"/>
    </location>
</feature>
<dbReference type="InterPro" id="IPR000994">
    <property type="entry name" value="Pept_M24"/>
</dbReference>
<dbReference type="GO" id="GO:0005737">
    <property type="term" value="C:cytoplasm"/>
    <property type="evidence" value="ECO:0007669"/>
    <property type="project" value="UniProtKB-SubCell"/>
</dbReference>
<feature type="binding site" evidence="9">
    <location>
        <position position="268"/>
    </location>
    <ligand>
        <name>a divalent metal cation</name>
        <dbReference type="ChEBI" id="CHEBI:60240"/>
        <label>2</label>
        <note>catalytic</note>
    </ligand>
</feature>
<dbReference type="InterPro" id="IPR036390">
    <property type="entry name" value="WH_DNA-bd_sf"/>
</dbReference>
<dbReference type="SUPFAM" id="SSF55920">
    <property type="entry name" value="Creatinase/aminopeptidase"/>
    <property type="match status" value="1"/>
</dbReference>
<dbReference type="Proteomes" id="UP000000709">
    <property type="component" value="Unassembled WGS sequence"/>
</dbReference>
<comment type="subcellular location">
    <subcellularLocation>
        <location evidence="9">Cytoplasm</location>
    </subcellularLocation>
</comment>
<feature type="binding site" evidence="9">
    <location>
        <position position="197"/>
    </location>
    <ligand>
        <name>a divalent metal cation</name>
        <dbReference type="ChEBI" id="CHEBI:60240"/>
        <label>1</label>
    </ligand>
</feature>
<evidence type="ECO:0000256" key="1">
    <source>
        <dbReference type="ARBA" id="ARBA00000294"/>
    </source>
</evidence>
<evidence type="ECO:0000256" key="3">
    <source>
        <dbReference type="ARBA" id="ARBA00001954"/>
    </source>
</evidence>
<comment type="function">
    <text evidence="9 10">Cotranslationally removes the N-terminal methionine from nascent proteins. The N-terminal methionine is often cleaved when the second residue in the primary sequence is small and uncharged (Met-Ala-, Cys, Gly, Pro, Ser, Thr, or Val).</text>
</comment>
<dbReference type="Gene3D" id="1.10.10.10">
    <property type="entry name" value="Winged helix-like DNA-binding domain superfamily/Winged helix DNA-binding domain"/>
    <property type="match status" value="1"/>
</dbReference>
<dbReference type="Pfam" id="PF00557">
    <property type="entry name" value="Peptidase_M24"/>
    <property type="match status" value="1"/>
</dbReference>
<feature type="binding site" evidence="9">
    <location>
        <position position="396"/>
    </location>
    <ligand>
        <name>a divalent metal cation</name>
        <dbReference type="ChEBI" id="CHEBI:60240"/>
        <label>2</label>
        <note>catalytic</note>
    </ligand>
</feature>
<dbReference type="PRINTS" id="PR00599">
    <property type="entry name" value="MAPEPTIDASE"/>
</dbReference>
<protein>
    <recommendedName>
        <fullName evidence="9">Methionine aminopeptidase 2</fullName>
        <shortName evidence="9">MAP 2</shortName>
        <shortName evidence="9">MetAP 2</shortName>
        <ecNumber evidence="9">3.4.11.18</ecNumber>
    </recommendedName>
    <alternativeName>
        <fullName evidence="9">Peptidase M</fullName>
    </alternativeName>
</protein>
<evidence type="ECO:0000256" key="9">
    <source>
        <dbReference type="HAMAP-Rule" id="MF_03175"/>
    </source>
</evidence>
<dbReference type="PANTHER" id="PTHR45777">
    <property type="entry name" value="METHIONINE AMINOPEPTIDASE 2"/>
    <property type="match status" value="1"/>
</dbReference>
<feature type="region of interest" description="Disordered" evidence="11">
    <location>
        <begin position="22"/>
        <end position="56"/>
    </location>
</feature>
<feature type="binding site" evidence="9">
    <location>
        <position position="301"/>
    </location>
    <ligand>
        <name>a divalent metal cation</name>
        <dbReference type="ChEBI" id="CHEBI:60240"/>
        <label>2</label>
        <note>catalytic</note>
    </ligand>
</feature>
<evidence type="ECO:0000256" key="5">
    <source>
        <dbReference type="ARBA" id="ARBA00022490"/>
    </source>
</evidence>
<dbReference type="InterPro" id="IPR002468">
    <property type="entry name" value="Pept_M24A_MAP2"/>
</dbReference>
<dbReference type="InterPro" id="IPR001714">
    <property type="entry name" value="Pept_M24_MAP"/>
</dbReference>
<feature type="binding site" evidence="9">
    <location>
        <position position="186"/>
    </location>
    <ligand>
        <name>a divalent metal cation</name>
        <dbReference type="ChEBI" id="CHEBI:60240"/>
        <label>1</label>
    </ligand>
</feature>
<evidence type="ECO:0000256" key="10">
    <source>
        <dbReference type="RuleBase" id="RU003653"/>
    </source>
</evidence>
<name>G3AUA5_SPAPN</name>
<gene>
    <name evidence="9" type="primary">MAP2</name>
    <name evidence="13" type="ORF">SPAPADRAFT_63305</name>
</gene>
<dbReference type="RefSeq" id="XP_007377453.1">
    <property type="nucleotide sequence ID" value="XM_007377391.1"/>
</dbReference>
<feature type="binding site" evidence="9">
    <location>
        <position position="166"/>
    </location>
    <ligand>
        <name>substrate</name>
    </ligand>
</feature>
<dbReference type="GeneID" id="18874696"/>
<comment type="cofactor">
    <cofactor evidence="9">
        <name>Co(2+)</name>
        <dbReference type="ChEBI" id="CHEBI:48828"/>
    </cofactor>
    <cofactor evidence="9">
        <name>Zn(2+)</name>
        <dbReference type="ChEBI" id="CHEBI:29105"/>
    </cofactor>
    <cofactor evidence="9">
        <name>Mn(2+)</name>
        <dbReference type="ChEBI" id="CHEBI:29035"/>
    </cofactor>
    <cofactor evidence="9">
        <name>Fe(2+)</name>
        <dbReference type="ChEBI" id="CHEBI:29033"/>
    </cofactor>
    <text evidence="9">Binds 2 divalent metal cations per subunit. Has a high-affinity and a low affinity metal-binding site. The true nature of the physiological cofactor is under debate. The enzyme is active with cobalt, zinc, manganese or divalent iron ions. Most likely, methionine aminopeptidases function as mononuclear Fe(2+)-metalloproteases under physiological conditions, and the catalytically relevant metal-binding site has been assigned to the histidine-containing high-affinity site.</text>
</comment>
<dbReference type="GO" id="GO:0004239">
    <property type="term" value="F:initiator methionyl aminopeptidase activity"/>
    <property type="evidence" value="ECO:0007669"/>
    <property type="project" value="UniProtKB-UniRule"/>
</dbReference>
<dbReference type="PANTHER" id="PTHR45777:SF2">
    <property type="entry name" value="METHIONINE AMINOPEPTIDASE 2"/>
    <property type="match status" value="1"/>
</dbReference>
<dbReference type="SUPFAM" id="SSF46785">
    <property type="entry name" value="Winged helix' DNA-binding domain"/>
    <property type="match status" value="1"/>
</dbReference>
<evidence type="ECO:0000256" key="4">
    <source>
        <dbReference type="ARBA" id="ARBA00022438"/>
    </source>
</evidence>
<evidence type="ECO:0000256" key="2">
    <source>
        <dbReference type="ARBA" id="ARBA00001936"/>
    </source>
</evidence>
<dbReference type="Gene3D" id="3.90.230.10">
    <property type="entry name" value="Creatinase/methionine aminopeptidase superfamily"/>
    <property type="match status" value="1"/>
</dbReference>
<dbReference type="FunCoup" id="G3AUA5">
    <property type="interactions" value="1188"/>
</dbReference>
<dbReference type="MEROPS" id="M24.002"/>
<feature type="binding site" evidence="9">
    <location>
        <position position="396"/>
    </location>
    <ligand>
        <name>a divalent metal cation</name>
        <dbReference type="ChEBI" id="CHEBI:60240"/>
        <label>1</label>
    </ligand>
</feature>
<keyword evidence="14" id="KW-1185">Reference proteome</keyword>
<keyword evidence="4 9" id="KW-0031">Aminopeptidase</keyword>
<dbReference type="PROSITE" id="PS01202">
    <property type="entry name" value="MAP_2"/>
    <property type="match status" value="1"/>
</dbReference>
<dbReference type="EMBL" id="GL996505">
    <property type="protein sequence ID" value="EGW30482.1"/>
    <property type="molecule type" value="Genomic_DNA"/>
</dbReference>
<comment type="similarity">
    <text evidence="9">Belongs to the peptidase M24A family. Methionine aminopeptidase eukaryotic type 2 subfamily.</text>
</comment>
<dbReference type="InterPro" id="IPR018349">
    <property type="entry name" value="Pept_M24A_MAP2_BS"/>
</dbReference>
<proteinExistence type="inferred from homology"/>
<comment type="catalytic activity">
    <reaction evidence="1 9 10">
        <text>Release of N-terminal amino acids, preferentially methionine, from peptides and arylamides.</text>
        <dbReference type="EC" id="3.4.11.18"/>
    </reaction>
</comment>
<organism evidence="14">
    <name type="scientific">Spathaspora passalidarum (strain NRRL Y-27907 / 11-Y1)</name>
    <dbReference type="NCBI Taxonomy" id="619300"/>
    <lineage>
        <taxon>Eukaryota</taxon>
        <taxon>Fungi</taxon>
        <taxon>Dikarya</taxon>
        <taxon>Ascomycota</taxon>
        <taxon>Saccharomycotina</taxon>
        <taxon>Pichiomycetes</taxon>
        <taxon>Debaryomycetaceae</taxon>
        <taxon>Spathaspora</taxon>
    </lineage>
</organism>
<evidence type="ECO:0000313" key="13">
    <source>
        <dbReference type="EMBL" id="EGW30482.1"/>
    </source>
</evidence>
<evidence type="ECO:0000256" key="8">
    <source>
        <dbReference type="ARBA" id="ARBA00022801"/>
    </source>
</evidence>
<dbReference type="CDD" id="cd01088">
    <property type="entry name" value="MetAP2"/>
    <property type="match status" value="1"/>
</dbReference>
<dbReference type="EC" id="3.4.11.18" evidence="9"/>